<evidence type="ECO:0000256" key="1">
    <source>
        <dbReference type="SAM" id="MobiDB-lite"/>
    </source>
</evidence>
<gene>
    <name evidence="2" type="primary">WBGene00276442</name>
</gene>
<dbReference type="InterPro" id="IPR013083">
    <property type="entry name" value="Znf_RING/FYVE/PHD"/>
</dbReference>
<dbReference type="InterPro" id="IPR001841">
    <property type="entry name" value="Znf_RING"/>
</dbReference>
<protein>
    <submittedName>
        <fullName evidence="2">RING-type domain-containing protein</fullName>
    </submittedName>
</protein>
<evidence type="ECO:0000313" key="3">
    <source>
        <dbReference type="Proteomes" id="UP000005239"/>
    </source>
</evidence>
<sequence length="152" mass="16721">MPSLHTESDLRFAPVMKKPLKARNAFGDIICRRLPGQVDMDAYSFFQTQGPSSGRRKTGPSGGGGGGDGSNTKKNKKRKRPHKCCFICGDFLSEKPVSRVNCDHLVHTECAEMHTLNRTIRSTCTRCKPSTSFINYIPTGQVPTAVADDFTI</sequence>
<dbReference type="Gene3D" id="3.30.40.10">
    <property type="entry name" value="Zinc/RING finger domain, C3HC4 (zinc finger)"/>
    <property type="match status" value="1"/>
</dbReference>
<dbReference type="Proteomes" id="UP000005239">
    <property type="component" value="Unassembled WGS sequence"/>
</dbReference>
<dbReference type="AlphaFoldDB" id="A0A2A6CH64"/>
<dbReference type="EnsemblMetazoa" id="PPA38073.1">
    <property type="protein sequence ID" value="PPA38073.1"/>
    <property type="gene ID" value="WBGene00276442"/>
</dbReference>
<proteinExistence type="predicted"/>
<accession>A0A8R1YSC6</accession>
<feature type="compositionally biased region" description="Gly residues" evidence="1">
    <location>
        <begin position="60"/>
        <end position="69"/>
    </location>
</feature>
<name>A0A2A6CH64_PRIPA</name>
<reference evidence="2" key="2">
    <citation type="submission" date="2022-06" db="UniProtKB">
        <authorList>
            <consortium name="EnsemblMetazoa"/>
        </authorList>
    </citation>
    <scope>IDENTIFICATION</scope>
    <source>
        <strain evidence="2">PS312</strain>
    </source>
</reference>
<evidence type="ECO:0000313" key="2">
    <source>
        <dbReference type="EnsemblMetazoa" id="PPA38073.1"/>
    </source>
</evidence>
<keyword evidence="3" id="KW-1185">Reference proteome</keyword>
<feature type="region of interest" description="Disordered" evidence="1">
    <location>
        <begin position="46"/>
        <end position="81"/>
    </location>
</feature>
<accession>A0A2A6CH64</accession>
<dbReference type="SUPFAM" id="SSF57850">
    <property type="entry name" value="RING/U-box"/>
    <property type="match status" value="1"/>
</dbReference>
<organism evidence="2 3">
    <name type="scientific">Pristionchus pacificus</name>
    <name type="common">Parasitic nematode worm</name>
    <dbReference type="NCBI Taxonomy" id="54126"/>
    <lineage>
        <taxon>Eukaryota</taxon>
        <taxon>Metazoa</taxon>
        <taxon>Ecdysozoa</taxon>
        <taxon>Nematoda</taxon>
        <taxon>Chromadorea</taxon>
        <taxon>Rhabditida</taxon>
        <taxon>Rhabditina</taxon>
        <taxon>Diplogasteromorpha</taxon>
        <taxon>Diplogasteroidea</taxon>
        <taxon>Neodiplogasteridae</taxon>
        <taxon>Pristionchus</taxon>
    </lineage>
</organism>
<dbReference type="PROSITE" id="PS50089">
    <property type="entry name" value="ZF_RING_2"/>
    <property type="match status" value="1"/>
</dbReference>
<reference evidence="3" key="1">
    <citation type="journal article" date="2008" name="Nat. Genet.">
        <title>The Pristionchus pacificus genome provides a unique perspective on nematode lifestyle and parasitism.</title>
        <authorList>
            <person name="Dieterich C."/>
            <person name="Clifton S.W."/>
            <person name="Schuster L.N."/>
            <person name="Chinwalla A."/>
            <person name="Delehaunty K."/>
            <person name="Dinkelacker I."/>
            <person name="Fulton L."/>
            <person name="Fulton R."/>
            <person name="Godfrey J."/>
            <person name="Minx P."/>
            <person name="Mitreva M."/>
            <person name="Roeseler W."/>
            <person name="Tian H."/>
            <person name="Witte H."/>
            <person name="Yang S.P."/>
            <person name="Wilson R.K."/>
            <person name="Sommer R.J."/>
        </authorList>
    </citation>
    <scope>NUCLEOTIDE SEQUENCE [LARGE SCALE GENOMIC DNA]</scope>
    <source>
        <strain evidence="3">PS312</strain>
    </source>
</reference>